<keyword evidence="2" id="KW-1185">Reference proteome</keyword>
<dbReference type="RefSeq" id="WP_097112610.1">
    <property type="nucleotide sequence ID" value="NZ_OBEB01000008.1"/>
</dbReference>
<proteinExistence type="predicted"/>
<protein>
    <submittedName>
        <fullName evidence="1">Uncharacterized protein</fullName>
    </submittedName>
</protein>
<accession>A0A285JE33</accession>
<dbReference type="AlphaFoldDB" id="A0A285JE33"/>
<organism evidence="1 2">
    <name type="scientific">Arsukibacterium tuosuense</name>
    <dbReference type="NCBI Taxonomy" id="1323745"/>
    <lineage>
        <taxon>Bacteria</taxon>
        <taxon>Pseudomonadati</taxon>
        <taxon>Pseudomonadota</taxon>
        <taxon>Gammaproteobacteria</taxon>
        <taxon>Chromatiales</taxon>
        <taxon>Chromatiaceae</taxon>
        <taxon>Arsukibacterium</taxon>
    </lineage>
</organism>
<evidence type="ECO:0000313" key="2">
    <source>
        <dbReference type="Proteomes" id="UP000219353"/>
    </source>
</evidence>
<dbReference type="Proteomes" id="UP000219353">
    <property type="component" value="Unassembled WGS sequence"/>
</dbReference>
<dbReference type="EMBL" id="OBEB01000008">
    <property type="protein sequence ID" value="SNY58524.1"/>
    <property type="molecule type" value="Genomic_DNA"/>
</dbReference>
<gene>
    <name evidence="1" type="ORF">SAMN06297280_3427</name>
</gene>
<name>A0A285JE33_9GAMM</name>
<sequence length="65" mass="7247">MSDWEELCEMKGLDNDDEATDKLIDLIHSSEGTINSDQQKTKLYIKKSAKVEDVGGTSCDEDIPL</sequence>
<reference evidence="2" key="1">
    <citation type="submission" date="2017-09" db="EMBL/GenBank/DDBJ databases">
        <authorList>
            <person name="Varghese N."/>
            <person name="Submissions S."/>
        </authorList>
    </citation>
    <scope>NUCLEOTIDE SEQUENCE [LARGE SCALE GENOMIC DNA]</scope>
    <source>
        <strain evidence="2">CGMCC 1.12461</strain>
    </source>
</reference>
<evidence type="ECO:0000313" key="1">
    <source>
        <dbReference type="EMBL" id="SNY58524.1"/>
    </source>
</evidence>